<dbReference type="SMART" id="SM00347">
    <property type="entry name" value="HTH_MARR"/>
    <property type="match status" value="1"/>
</dbReference>
<evidence type="ECO:0000313" key="6">
    <source>
        <dbReference type="Proteomes" id="UP000185783"/>
    </source>
</evidence>
<dbReference type="PANTHER" id="PTHR42756">
    <property type="entry name" value="TRANSCRIPTIONAL REGULATOR, MARR"/>
    <property type="match status" value="1"/>
</dbReference>
<dbReference type="STRING" id="197461.A3843_07550"/>
<evidence type="ECO:0000259" key="4">
    <source>
        <dbReference type="PROSITE" id="PS50995"/>
    </source>
</evidence>
<protein>
    <recommendedName>
        <fullName evidence="4">HTH marR-type domain-containing protein</fullName>
    </recommendedName>
</protein>
<evidence type="ECO:0000256" key="2">
    <source>
        <dbReference type="ARBA" id="ARBA00023125"/>
    </source>
</evidence>
<evidence type="ECO:0000313" key="5">
    <source>
        <dbReference type="EMBL" id="OKL44257.1"/>
    </source>
</evidence>
<name>A0A1U7JHR3_9HYPH</name>
<keyword evidence="6" id="KW-1185">Reference proteome</keyword>
<dbReference type="SUPFAM" id="SSF46785">
    <property type="entry name" value="Winged helix' DNA-binding domain"/>
    <property type="match status" value="1"/>
</dbReference>
<dbReference type="OrthoDB" id="7875071at2"/>
<dbReference type="EMBL" id="LVVZ01000014">
    <property type="protein sequence ID" value="OKL44257.1"/>
    <property type="molecule type" value="Genomic_DNA"/>
</dbReference>
<keyword evidence="2" id="KW-0238">DNA-binding</keyword>
<reference evidence="5 6" key="1">
    <citation type="submission" date="2016-03" db="EMBL/GenBank/DDBJ databases">
        <title>Genome sequence of Nesiotobacter sp. nov., a moderately halophilic alphaproteobacterium isolated from the Yellow Sea, China.</title>
        <authorList>
            <person name="Zhang G."/>
            <person name="Zhang R."/>
        </authorList>
    </citation>
    <scope>NUCLEOTIDE SEQUENCE [LARGE SCALE GENOMIC DNA]</scope>
    <source>
        <strain evidence="5 6">WB1-6</strain>
    </source>
</reference>
<dbReference type="GO" id="GO:0003677">
    <property type="term" value="F:DNA binding"/>
    <property type="evidence" value="ECO:0007669"/>
    <property type="project" value="UniProtKB-KW"/>
</dbReference>
<organism evidence="5 6">
    <name type="scientific">Pseudovibrio exalbescens</name>
    <dbReference type="NCBI Taxonomy" id="197461"/>
    <lineage>
        <taxon>Bacteria</taxon>
        <taxon>Pseudomonadati</taxon>
        <taxon>Pseudomonadota</taxon>
        <taxon>Alphaproteobacteria</taxon>
        <taxon>Hyphomicrobiales</taxon>
        <taxon>Stappiaceae</taxon>
        <taxon>Pseudovibrio</taxon>
    </lineage>
</organism>
<keyword evidence="1" id="KW-0805">Transcription regulation</keyword>
<dbReference type="Gene3D" id="1.10.10.10">
    <property type="entry name" value="Winged helix-like DNA-binding domain superfamily/Winged helix DNA-binding domain"/>
    <property type="match status" value="1"/>
</dbReference>
<proteinExistence type="predicted"/>
<evidence type="ECO:0000256" key="3">
    <source>
        <dbReference type="ARBA" id="ARBA00023163"/>
    </source>
</evidence>
<dbReference type="InterPro" id="IPR036388">
    <property type="entry name" value="WH-like_DNA-bd_sf"/>
</dbReference>
<keyword evidence="3" id="KW-0804">Transcription</keyword>
<gene>
    <name evidence="5" type="ORF">A3843_07550</name>
</gene>
<dbReference type="RefSeq" id="WP_051268909.1">
    <property type="nucleotide sequence ID" value="NZ_LVVZ01000014.1"/>
</dbReference>
<dbReference type="AlphaFoldDB" id="A0A1U7JHR3"/>
<accession>A0A1U7JHR3</accession>
<dbReference type="Pfam" id="PF01047">
    <property type="entry name" value="MarR"/>
    <property type="match status" value="1"/>
</dbReference>
<sequence length="153" mass="17204">MLVDQVANKLTAISTLLEDTSLQTYGDLSASAVAALLTIQRHTSISIGGIAAEVRLSHSATVRLIDRLEKDWLVRRQRRRGREVMVELTARGKRRATDLAKARWEAATALLNEIDEKDLERLNEVFQKILNQTEDTTCQRFCFAEVEPLAEPA</sequence>
<dbReference type="PANTHER" id="PTHR42756:SF1">
    <property type="entry name" value="TRANSCRIPTIONAL REPRESSOR OF EMRAB OPERON"/>
    <property type="match status" value="1"/>
</dbReference>
<comment type="caution">
    <text evidence="5">The sequence shown here is derived from an EMBL/GenBank/DDBJ whole genome shotgun (WGS) entry which is preliminary data.</text>
</comment>
<dbReference type="GO" id="GO:0003700">
    <property type="term" value="F:DNA-binding transcription factor activity"/>
    <property type="evidence" value="ECO:0007669"/>
    <property type="project" value="InterPro"/>
</dbReference>
<dbReference type="Proteomes" id="UP000185783">
    <property type="component" value="Unassembled WGS sequence"/>
</dbReference>
<dbReference type="InterPro" id="IPR036390">
    <property type="entry name" value="WH_DNA-bd_sf"/>
</dbReference>
<dbReference type="InterPro" id="IPR000835">
    <property type="entry name" value="HTH_MarR-typ"/>
</dbReference>
<dbReference type="PROSITE" id="PS50995">
    <property type="entry name" value="HTH_MARR_2"/>
    <property type="match status" value="1"/>
</dbReference>
<evidence type="ECO:0000256" key="1">
    <source>
        <dbReference type="ARBA" id="ARBA00023015"/>
    </source>
</evidence>
<feature type="domain" description="HTH marR-type" evidence="4">
    <location>
        <begin position="1"/>
        <end position="131"/>
    </location>
</feature>